<keyword evidence="5" id="KW-1185">Reference proteome</keyword>
<dbReference type="InterPro" id="IPR016047">
    <property type="entry name" value="M23ase_b-sheet_dom"/>
</dbReference>
<accession>A0ABQ5Z6L0</accession>
<dbReference type="InterPro" id="IPR050570">
    <property type="entry name" value="Cell_wall_metabolism_enzyme"/>
</dbReference>
<name>A0ABQ5Z6L0_9SPHN</name>
<keyword evidence="2" id="KW-0472">Membrane</keyword>
<evidence type="ECO:0000259" key="3">
    <source>
        <dbReference type="Pfam" id="PF01551"/>
    </source>
</evidence>
<keyword evidence="2" id="KW-1133">Transmembrane helix</keyword>
<evidence type="ECO:0000256" key="2">
    <source>
        <dbReference type="SAM" id="Phobius"/>
    </source>
</evidence>
<dbReference type="SUPFAM" id="SSF51261">
    <property type="entry name" value="Duplicated hybrid motif"/>
    <property type="match status" value="1"/>
</dbReference>
<dbReference type="PANTHER" id="PTHR21666">
    <property type="entry name" value="PEPTIDASE-RELATED"/>
    <property type="match status" value="1"/>
</dbReference>
<comment type="caution">
    <text evidence="4">The sequence shown here is derived from an EMBL/GenBank/DDBJ whole genome shotgun (WGS) entry which is preliminary data.</text>
</comment>
<dbReference type="EMBL" id="BSOO01000006">
    <property type="protein sequence ID" value="GLR47172.1"/>
    <property type="molecule type" value="Genomic_DNA"/>
</dbReference>
<keyword evidence="2" id="KW-0812">Transmembrane</keyword>
<organism evidence="4 5">
    <name type="scientific">Sphingomonas astaxanthinifaciens DSM 22298</name>
    <dbReference type="NCBI Taxonomy" id="1123267"/>
    <lineage>
        <taxon>Bacteria</taxon>
        <taxon>Pseudomonadati</taxon>
        <taxon>Pseudomonadota</taxon>
        <taxon>Alphaproteobacteria</taxon>
        <taxon>Sphingomonadales</taxon>
        <taxon>Sphingomonadaceae</taxon>
        <taxon>Sphingomonas</taxon>
    </lineage>
</organism>
<dbReference type="Gene3D" id="2.70.70.10">
    <property type="entry name" value="Glucose Permease (Domain IIA)"/>
    <property type="match status" value="1"/>
</dbReference>
<sequence length="356" mass="37458">MAHAIGTSGLLRSRDLFVHDGTKLRKIRLSTPIQIAFLALAAVMFAWSAYAAAAILGGDRATTVVVSDNEQLQRLAAAAEQRVQLIEQRQKVLATMIAGGDVDPASLPKVSEAKPLPAALAAPLEAAERKLSAQEAAAADRLEARYAMTAAELKKLGLSPQRLAVGGPFEPATKSDPTFKALFNSWKKLDSLQDGVIAVPSDKPVKTADFTSSFGVRNDPFGRGAAMHAGIDLAGPLGTPIYATADGTVTAAGFNNGGYGNLIKIDHGRGIETRYGHLSAIGVRAGDRIKRGQLIGRMGSTGRSTGSHLHYEVRIDGRAVNPIPFMRSTDYLASIKGRSTHSMDQIALGGPNGGGR</sequence>
<evidence type="ECO:0000256" key="1">
    <source>
        <dbReference type="ARBA" id="ARBA00022729"/>
    </source>
</evidence>
<evidence type="ECO:0000313" key="5">
    <source>
        <dbReference type="Proteomes" id="UP001156703"/>
    </source>
</evidence>
<protein>
    <recommendedName>
        <fullName evidence="3">M23ase beta-sheet core domain-containing protein</fullName>
    </recommendedName>
</protein>
<proteinExistence type="predicted"/>
<evidence type="ECO:0000313" key="4">
    <source>
        <dbReference type="EMBL" id="GLR47172.1"/>
    </source>
</evidence>
<dbReference type="InterPro" id="IPR011055">
    <property type="entry name" value="Dup_hybrid_motif"/>
</dbReference>
<dbReference type="RefSeq" id="WP_029939973.1">
    <property type="nucleotide sequence ID" value="NZ_BSOO01000006.1"/>
</dbReference>
<dbReference type="CDD" id="cd12797">
    <property type="entry name" value="M23_peptidase"/>
    <property type="match status" value="1"/>
</dbReference>
<feature type="domain" description="M23ase beta-sheet core" evidence="3">
    <location>
        <begin position="227"/>
        <end position="322"/>
    </location>
</feature>
<keyword evidence="1" id="KW-0732">Signal</keyword>
<dbReference type="Proteomes" id="UP001156703">
    <property type="component" value="Unassembled WGS sequence"/>
</dbReference>
<dbReference type="PANTHER" id="PTHR21666:SF289">
    <property type="entry name" value="L-ALA--D-GLU ENDOPEPTIDASE"/>
    <property type="match status" value="1"/>
</dbReference>
<feature type="transmembrane region" description="Helical" evidence="2">
    <location>
        <begin position="35"/>
        <end position="57"/>
    </location>
</feature>
<gene>
    <name evidence="4" type="ORF">GCM10007925_08830</name>
</gene>
<reference evidence="5" key="1">
    <citation type="journal article" date="2019" name="Int. J. Syst. Evol. Microbiol.">
        <title>The Global Catalogue of Microorganisms (GCM) 10K type strain sequencing project: providing services to taxonomists for standard genome sequencing and annotation.</title>
        <authorList>
            <consortium name="The Broad Institute Genomics Platform"/>
            <consortium name="The Broad Institute Genome Sequencing Center for Infectious Disease"/>
            <person name="Wu L."/>
            <person name="Ma J."/>
        </authorList>
    </citation>
    <scope>NUCLEOTIDE SEQUENCE [LARGE SCALE GENOMIC DNA]</scope>
    <source>
        <strain evidence="5">NBRC 102146</strain>
    </source>
</reference>
<dbReference type="Pfam" id="PF01551">
    <property type="entry name" value="Peptidase_M23"/>
    <property type="match status" value="1"/>
</dbReference>